<feature type="region of interest" description="Disordered" evidence="1">
    <location>
        <begin position="1"/>
        <end position="34"/>
    </location>
</feature>
<proteinExistence type="predicted"/>
<dbReference type="AlphaFoldDB" id="A0A8K0AG45"/>
<name>A0A8K0AG45_BRALA</name>
<feature type="region of interest" description="Disordered" evidence="1">
    <location>
        <begin position="99"/>
        <end position="127"/>
    </location>
</feature>
<keyword evidence="3" id="KW-1185">Reference proteome</keyword>
<organism evidence="2 3">
    <name type="scientific">Branchiostoma lanceolatum</name>
    <name type="common">Common lancelet</name>
    <name type="synonym">Amphioxus lanceolatum</name>
    <dbReference type="NCBI Taxonomy" id="7740"/>
    <lineage>
        <taxon>Eukaryota</taxon>
        <taxon>Metazoa</taxon>
        <taxon>Chordata</taxon>
        <taxon>Cephalochordata</taxon>
        <taxon>Leptocardii</taxon>
        <taxon>Amphioxiformes</taxon>
        <taxon>Branchiostomatidae</taxon>
        <taxon>Branchiostoma</taxon>
    </lineage>
</organism>
<accession>A0A8K0AG45</accession>
<protein>
    <submittedName>
        <fullName evidence="2">Hypp5384 protein</fullName>
    </submittedName>
</protein>
<evidence type="ECO:0000256" key="1">
    <source>
        <dbReference type="SAM" id="MobiDB-lite"/>
    </source>
</evidence>
<feature type="compositionally biased region" description="Basic residues" evidence="1">
    <location>
        <begin position="113"/>
        <end position="125"/>
    </location>
</feature>
<feature type="region of interest" description="Disordered" evidence="1">
    <location>
        <begin position="47"/>
        <end position="75"/>
    </location>
</feature>
<dbReference type="EMBL" id="OV696694">
    <property type="protein sequence ID" value="CAH1274684.1"/>
    <property type="molecule type" value="Genomic_DNA"/>
</dbReference>
<evidence type="ECO:0000313" key="2">
    <source>
        <dbReference type="EMBL" id="CAH1274684.1"/>
    </source>
</evidence>
<sequence>MAGTDRGGRGRSPIRRLTKRSSRRRLFDDGEDDTKKEDYEAVLAEAREAKRARKEERKRSLAAEKLRQKERDERKARRCQVVEDEIRLFGKLITRATKSTKMRKRERRAYNRSVRKATAKHRRKQKVPDLELSVDRIRHEIQRAGMLLRNLEDGLREKDLERQLRQFLGSADAANPRKFKDIREEALHLSVAPMDDDSTPNPLRLWCEYPPCHQNPPLLLSAPRGQTFPKR</sequence>
<feature type="compositionally biased region" description="Basic residues" evidence="1">
    <location>
        <begin position="12"/>
        <end position="24"/>
    </location>
</feature>
<dbReference type="Proteomes" id="UP000838412">
    <property type="component" value="Chromosome 9"/>
</dbReference>
<feature type="compositionally biased region" description="Basic and acidic residues" evidence="1">
    <location>
        <begin position="25"/>
        <end position="34"/>
    </location>
</feature>
<reference evidence="2" key="1">
    <citation type="submission" date="2022-01" db="EMBL/GenBank/DDBJ databases">
        <authorList>
            <person name="Braso-Vives M."/>
        </authorList>
    </citation>
    <scope>NUCLEOTIDE SEQUENCE</scope>
</reference>
<evidence type="ECO:0000313" key="3">
    <source>
        <dbReference type="Proteomes" id="UP000838412"/>
    </source>
</evidence>
<gene>
    <name evidence="2" type="primary">Hypp5384</name>
    <name evidence="2" type="ORF">BLAG_LOCUS25626</name>
</gene>